<comment type="caution">
    <text evidence="1">The sequence shown here is derived from an EMBL/GenBank/DDBJ whole genome shotgun (WGS) entry which is preliminary data.</text>
</comment>
<dbReference type="AlphaFoldDB" id="A0A0W0Z7E1"/>
<name>A0A0W0Z7E1_LEGSP</name>
<dbReference type="Proteomes" id="UP000054877">
    <property type="component" value="Unassembled WGS sequence"/>
</dbReference>
<evidence type="ECO:0000313" key="2">
    <source>
        <dbReference type="Proteomes" id="UP000054877"/>
    </source>
</evidence>
<organism evidence="1 2">
    <name type="scientific">Legionella spiritensis</name>
    <dbReference type="NCBI Taxonomy" id="452"/>
    <lineage>
        <taxon>Bacteria</taxon>
        <taxon>Pseudomonadati</taxon>
        <taxon>Pseudomonadota</taxon>
        <taxon>Gammaproteobacteria</taxon>
        <taxon>Legionellales</taxon>
        <taxon>Legionellaceae</taxon>
        <taxon>Legionella</taxon>
    </lineage>
</organism>
<dbReference type="RefSeq" id="WP_058482786.1">
    <property type="nucleotide sequence ID" value="NZ_CAAAII010000002.1"/>
</dbReference>
<protein>
    <submittedName>
        <fullName evidence="1">Alpha-amylase</fullName>
    </submittedName>
</protein>
<accession>A0A0W0Z7E1</accession>
<dbReference type="SUPFAM" id="SSF51445">
    <property type="entry name" value="(Trans)glycosidases"/>
    <property type="match status" value="1"/>
</dbReference>
<reference evidence="1 2" key="1">
    <citation type="submission" date="2015-11" db="EMBL/GenBank/DDBJ databases">
        <title>Genomic analysis of 38 Legionella species identifies large and diverse effector repertoires.</title>
        <authorList>
            <person name="Burstein D."/>
            <person name="Amaro F."/>
            <person name="Zusman T."/>
            <person name="Lifshitz Z."/>
            <person name="Cohen O."/>
            <person name="Gilbert J.A."/>
            <person name="Pupko T."/>
            <person name="Shuman H.A."/>
            <person name="Segal G."/>
        </authorList>
    </citation>
    <scope>NUCLEOTIDE SEQUENCE [LARGE SCALE GENOMIC DNA]</scope>
    <source>
        <strain evidence="1 2">Mt.St.Helens-9</strain>
    </source>
</reference>
<proteinExistence type="predicted"/>
<keyword evidence="2" id="KW-1185">Reference proteome</keyword>
<dbReference type="InterPro" id="IPR017853">
    <property type="entry name" value="GH"/>
</dbReference>
<dbReference type="PATRIC" id="fig|452.5.peg.925"/>
<dbReference type="EMBL" id="LNYX01000012">
    <property type="protein sequence ID" value="KTD64678.1"/>
    <property type="molecule type" value="Genomic_DNA"/>
</dbReference>
<dbReference type="OrthoDB" id="5654276at2"/>
<dbReference type="Gene3D" id="3.20.20.80">
    <property type="entry name" value="Glycosidases"/>
    <property type="match status" value="1"/>
</dbReference>
<gene>
    <name evidence="1" type="ORF">Lspi_0845</name>
</gene>
<evidence type="ECO:0000313" key="1">
    <source>
        <dbReference type="EMBL" id="KTD64678.1"/>
    </source>
</evidence>
<sequence length="745" mass="84583">MSSSLTPSYPANGILKLYNMFPYRLYESGESGIDDMIRYIPEVASMNYNAIWINPLQLPGTLKHPHPDGKSEVSGSLYAMADEHAFNPLIFPGCQTQKECEGKLRQWTATARFHGLFPLFDLVLNHVGIDGSQSPLQKKLADAGLLLDEVNERWPDIQGIDYYRKGSKSRGLNTEPQDLDYEKIDRAFTLLWEPLIRRYICDYGFMGVRVDALTHIPAPVQQRAYRLVKELVRDIYGTDAILIGELMVANPEVYLQSLSICGLTHSLNPCAFYWGHNMEGGYANTPDQSAFCRQNEQLAEVVLSRSTRKLSDLKEIVISGQTLDHTKKQQKNTIYIYKYHSTDYLALNTASTDICFGTAVMMRVIDIKGLTARVDEYNKSNDKYRKRALKKEIAQLIYQSELVQRLYEDSTPQADQGGLVGVVGNHDVGTLKAKMMLDIAYSRARSNAGSDEDEKNRLDGIFKEFKNIIKGITCTNHLMELLQQAFHLTEQEKIQLFLDLNMRMREKIFIESMMCMGGWYSLGGDEFGVCHKPEVFAEFAMQAHKVGSSLAERRDSPCQQHDFRSFISGINTVLGYLPQPSYDDKAIMNYAVLDNEAFGEKPADLLFMVLRYNSKTQQYHLVGHCRQMIGEDLLSQKIKERFVSQWPSLNGCCRIYMLGEHGELRSGIWANDRVTGLQGMSENRNSCSGKPEKPTTSESVSIWSLFRHKPVEKASDLQVMDPATNPKDAQELLKYLQNNHIKGFL</sequence>
<dbReference type="STRING" id="452.Lspi_0845"/>